<evidence type="ECO:0000313" key="2">
    <source>
        <dbReference type="EMBL" id="EGZ18249.1"/>
    </source>
</evidence>
<dbReference type="KEGG" id="psoj:PHYSODRAFT_332078"/>
<dbReference type="OMA" id="DHEANPA"/>
<keyword evidence="1" id="KW-0812">Transmembrane</keyword>
<dbReference type="RefSeq" id="XP_009527307.1">
    <property type="nucleotide sequence ID" value="XM_009529012.1"/>
</dbReference>
<dbReference type="Proteomes" id="UP000002640">
    <property type="component" value="Unassembled WGS sequence"/>
</dbReference>
<reference evidence="2 3" key="1">
    <citation type="journal article" date="2006" name="Science">
        <title>Phytophthora genome sequences uncover evolutionary origins and mechanisms of pathogenesis.</title>
        <authorList>
            <person name="Tyler B.M."/>
            <person name="Tripathy S."/>
            <person name="Zhang X."/>
            <person name="Dehal P."/>
            <person name="Jiang R.H."/>
            <person name="Aerts A."/>
            <person name="Arredondo F.D."/>
            <person name="Baxter L."/>
            <person name="Bensasson D."/>
            <person name="Beynon J.L."/>
            <person name="Chapman J."/>
            <person name="Damasceno C.M."/>
            <person name="Dorrance A.E."/>
            <person name="Dou D."/>
            <person name="Dickerman A.W."/>
            <person name="Dubchak I.L."/>
            <person name="Garbelotto M."/>
            <person name="Gijzen M."/>
            <person name="Gordon S.G."/>
            <person name="Govers F."/>
            <person name="Grunwald N.J."/>
            <person name="Huang W."/>
            <person name="Ivors K.L."/>
            <person name="Jones R.W."/>
            <person name="Kamoun S."/>
            <person name="Krampis K."/>
            <person name="Lamour K.H."/>
            <person name="Lee M.K."/>
            <person name="McDonald W.H."/>
            <person name="Medina M."/>
            <person name="Meijer H.J."/>
            <person name="Nordberg E.K."/>
            <person name="Maclean D.J."/>
            <person name="Ospina-Giraldo M.D."/>
            <person name="Morris P.F."/>
            <person name="Phuntumart V."/>
            <person name="Putnam N.H."/>
            <person name="Rash S."/>
            <person name="Rose J.K."/>
            <person name="Sakihama Y."/>
            <person name="Salamov A.A."/>
            <person name="Savidor A."/>
            <person name="Scheuring C.F."/>
            <person name="Smith B.M."/>
            <person name="Sobral B.W."/>
            <person name="Terry A."/>
            <person name="Torto-Alalibo T.A."/>
            <person name="Win J."/>
            <person name="Xu Z."/>
            <person name="Zhang H."/>
            <person name="Grigoriev I.V."/>
            <person name="Rokhsar D.S."/>
            <person name="Boore J.L."/>
        </authorList>
    </citation>
    <scope>NUCLEOTIDE SEQUENCE [LARGE SCALE GENOMIC DNA]</scope>
    <source>
        <strain evidence="2 3">P6497</strain>
    </source>
</reference>
<feature type="transmembrane region" description="Helical" evidence="1">
    <location>
        <begin position="227"/>
        <end position="252"/>
    </location>
</feature>
<feature type="transmembrane region" description="Helical" evidence="1">
    <location>
        <begin position="494"/>
        <end position="521"/>
    </location>
</feature>
<dbReference type="GeneID" id="20646383"/>
<sequence>MDTCYPNAAQCYPRQTVPTISHGASEMQLAELQAAIAACTLASLEASQAHELENIAEAADEAALNCWHQLAEKKVTAGSLRLSRIQVVEDQDSDDDDAGNELVNPIKRTLALSRQTVDDALQMIREGRQVMWKEGQVILAGASCVTATTFALPPLLRIEIVRDFFQIAGLFFAGLYEPVLEVLREQEIPSWIYVGLTWMRSVYNWLVKDISQLMHYLDLDPNLWSKVSVALLLSGILLVHWSFLAVVFRLWWTMPRTADKVRHGHEATTWATFASQNAWTTKFPTIFITICLTVYLPLTQMSFNVLVVTHNPADSEAMRSVHFASQYRGGPYWFFFPLEAILLLFTFTLSLPFLLEWSIWKNRPSGSLEDEDVTYDLDGEKVKFDDKVYTELVPSDPSQLGCPYRSLYAGFERNWSTYKVMQMVAKILMAVIVVSAGQSVQIVGLSKYSQPFIDPFDDWMELISKLTALTTAVGATVVAYASREKVESSTTTHGISGFMGFVVVVHGFNLLVMLSVLLLGVQGARVYIKCILGWLSFSDTCRGLVDARAHTVIPHWNLQKEAKHRVRQAFWRAVLLDLAVKDEGDEMEKVKGKANAKSKHSTKVTGTARLVSLEEAVVASGLDRVKSHWYGKEHMYTAQLRRLAREALEGVDVFWNNPLGARDGHLDSVSCFGKMYVVPYPFQCVVVYDDAQDEAIITDECDGNSIQTSDTNLAKLLFLNFTPSIMAKRVLRQKLRVLSERQTPIMLPFTRTEKTFVGPKFLGWKWRIIPIFSKPGYYKFECKYTYGIIRVQTSSDKSGVLLRVNKSGAMKVFKRAVGNENNEENGWALPQLLKDLFKSRGDTKREMADGFHVTIKYKDGKGEVEIPDTDKKFQVHGCRKAVMKVDHIGLKPSMEESDIHHKIFENTREHWQEGLKELHAKHRDYRLRLAMIQEEESAALSDDFWIFVYNNARLRRNDLEQYLLDHEANPALQTLPRTRKAALDALYLRQKWVFLHPQITFWYVFWDDVYARNSGFKCLKPEDFDPLQPTAICYHVKKEAELKDWLLERKLLGRWGLFHKGLIKLLYEGMAKYEKKGKMKRPSSQSLKSYATFSA</sequence>
<feature type="transmembrane region" description="Helical" evidence="1">
    <location>
        <begin position="137"/>
        <end position="158"/>
    </location>
</feature>
<keyword evidence="1" id="KW-1133">Transmembrane helix</keyword>
<organism evidence="2 3">
    <name type="scientific">Phytophthora sojae (strain P6497)</name>
    <name type="common">Soybean stem and root rot agent</name>
    <name type="synonym">Phytophthora megasperma f. sp. glycines</name>
    <dbReference type="NCBI Taxonomy" id="1094619"/>
    <lineage>
        <taxon>Eukaryota</taxon>
        <taxon>Sar</taxon>
        <taxon>Stramenopiles</taxon>
        <taxon>Oomycota</taxon>
        <taxon>Peronosporomycetes</taxon>
        <taxon>Peronosporales</taxon>
        <taxon>Peronosporaceae</taxon>
        <taxon>Phytophthora</taxon>
    </lineage>
</organism>
<dbReference type="EMBL" id="JH159154">
    <property type="protein sequence ID" value="EGZ18249.1"/>
    <property type="molecule type" value="Genomic_DNA"/>
</dbReference>
<dbReference type="InParanoid" id="G4ZJM9"/>
<evidence type="ECO:0000313" key="3">
    <source>
        <dbReference type="Proteomes" id="UP000002640"/>
    </source>
</evidence>
<name>G4ZJM9_PHYSP</name>
<dbReference type="STRING" id="1094619.G4ZJM9"/>
<dbReference type="AlphaFoldDB" id="G4ZJM9"/>
<evidence type="ECO:0000256" key="1">
    <source>
        <dbReference type="SAM" id="Phobius"/>
    </source>
</evidence>
<feature type="transmembrane region" description="Helical" evidence="1">
    <location>
        <begin position="286"/>
        <end position="310"/>
    </location>
</feature>
<protein>
    <submittedName>
        <fullName evidence="2">Uncharacterized protein</fullName>
    </submittedName>
</protein>
<gene>
    <name evidence="2" type="ORF">PHYSODRAFT_332078</name>
</gene>
<proteinExistence type="predicted"/>
<feature type="transmembrane region" description="Helical" evidence="1">
    <location>
        <begin position="330"/>
        <end position="355"/>
    </location>
</feature>
<feature type="transmembrane region" description="Helical" evidence="1">
    <location>
        <begin position="423"/>
        <end position="442"/>
    </location>
</feature>
<keyword evidence="1" id="KW-0472">Membrane</keyword>
<accession>G4ZJM9</accession>
<feature type="transmembrane region" description="Helical" evidence="1">
    <location>
        <begin position="462"/>
        <end position="482"/>
    </location>
</feature>
<keyword evidence="3" id="KW-1185">Reference proteome</keyword>